<name>A0A1B4VDA9_9GAMM</name>
<evidence type="ECO:0000313" key="5">
    <source>
        <dbReference type="Proteomes" id="UP000218899"/>
    </source>
</evidence>
<feature type="domain" description="SHSP" evidence="3">
    <location>
        <begin position="32"/>
        <end position="130"/>
    </location>
</feature>
<dbReference type="Pfam" id="PF00011">
    <property type="entry name" value="HSP20"/>
    <property type="match status" value="1"/>
</dbReference>
<dbReference type="SUPFAM" id="SSF49764">
    <property type="entry name" value="HSP20-like chaperones"/>
    <property type="match status" value="1"/>
</dbReference>
<dbReference type="KEGG" id="sva:SVA_1048"/>
<evidence type="ECO:0000313" key="4">
    <source>
        <dbReference type="EMBL" id="BAU47627.1"/>
    </source>
</evidence>
<dbReference type="InterPro" id="IPR008978">
    <property type="entry name" value="HSP20-like_chaperone"/>
</dbReference>
<evidence type="ECO:0000256" key="1">
    <source>
        <dbReference type="PROSITE-ProRule" id="PRU00285"/>
    </source>
</evidence>
<sequence>MRYRSWMWAEAVQVVERAERLHRQFFQCTVSGRGPAWEPPVDIFETDIGLIVLVALPGVPPEQIQIDLEGGVLRVTGIRPLPALLRAATIQRLEIPHGRFERLIELPPGVYETDRQELANGCLAISLRKG</sequence>
<dbReference type="Gene3D" id="2.60.40.790">
    <property type="match status" value="1"/>
</dbReference>
<organism evidence="4 5">
    <name type="scientific">Sulfurifustis variabilis</name>
    <dbReference type="NCBI Taxonomy" id="1675686"/>
    <lineage>
        <taxon>Bacteria</taxon>
        <taxon>Pseudomonadati</taxon>
        <taxon>Pseudomonadota</taxon>
        <taxon>Gammaproteobacteria</taxon>
        <taxon>Acidiferrobacterales</taxon>
        <taxon>Acidiferrobacteraceae</taxon>
        <taxon>Sulfurifustis</taxon>
    </lineage>
</organism>
<proteinExistence type="inferred from homology"/>
<dbReference type="RefSeq" id="WP_197703377.1">
    <property type="nucleotide sequence ID" value="NZ_AP014936.1"/>
</dbReference>
<dbReference type="PROSITE" id="PS01031">
    <property type="entry name" value="SHSP"/>
    <property type="match status" value="1"/>
</dbReference>
<accession>A0A1B4VDA9</accession>
<gene>
    <name evidence="4" type="ORF">SVA_1048</name>
</gene>
<protein>
    <submittedName>
        <fullName evidence="4">Heat-shock protein Hsp20</fullName>
    </submittedName>
</protein>
<dbReference type="EMBL" id="AP014936">
    <property type="protein sequence ID" value="BAU47627.1"/>
    <property type="molecule type" value="Genomic_DNA"/>
</dbReference>
<reference evidence="4 5" key="1">
    <citation type="submission" date="2015-08" db="EMBL/GenBank/DDBJ databases">
        <title>Complete genome sequence of Sulfurifustis variabilis.</title>
        <authorList>
            <person name="Miura A."/>
            <person name="Kojima H."/>
            <person name="Fukui M."/>
        </authorList>
    </citation>
    <scope>NUCLEOTIDE SEQUENCE [LARGE SCALE GENOMIC DNA]</scope>
    <source>
        <strain evidence="5">skN76</strain>
    </source>
</reference>
<evidence type="ECO:0000256" key="2">
    <source>
        <dbReference type="RuleBase" id="RU003616"/>
    </source>
</evidence>
<keyword evidence="5" id="KW-1185">Reference proteome</keyword>
<dbReference type="Proteomes" id="UP000218899">
    <property type="component" value="Chromosome"/>
</dbReference>
<evidence type="ECO:0000259" key="3">
    <source>
        <dbReference type="PROSITE" id="PS01031"/>
    </source>
</evidence>
<dbReference type="InterPro" id="IPR002068">
    <property type="entry name" value="A-crystallin/Hsp20_dom"/>
</dbReference>
<dbReference type="AlphaFoldDB" id="A0A1B4VDA9"/>
<dbReference type="CDD" id="cd06464">
    <property type="entry name" value="ACD_sHsps-like"/>
    <property type="match status" value="1"/>
</dbReference>
<comment type="similarity">
    <text evidence="1 2">Belongs to the small heat shock protein (HSP20) family.</text>
</comment>